<feature type="transmembrane region" description="Helical" evidence="8">
    <location>
        <begin position="15"/>
        <end position="36"/>
    </location>
</feature>
<feature type="active site" description="Proton acceptor; for dehydratase activity" evidence="6">
    <location>
        <position position="1703"/>
    </location>
</feature>
<dbReference type="Pfam" id="PF20684">
    <property type="entry name" value="Fung_rhodopsin"/>
    <property type="match status" value="1"/>
</dbReference>
<keyword evidence="8" id="KW-1133">Transmembrane helix</keyword>
<dbReference type="InterPro" id="IPR049900">
    <property type="entry name" value="PKS_mFAS_DH"/>
</dbReference>
<dbReference type="InterPro" id="IPR013217">
    <property type="entry name" value="Methyltransf_12"/>
</dbReference>
<evidence type="ECO:0000256" key="7">
    <source>
        <dbReference type="SAM" id="MobiDB-lite"/>
    </source>
</evidence>
<dbReference type="InterPro" id="IPR032088">
    <property type="entry name" value="SAT"/>
</dbReference>
<evidence type="ECO:0000256" key="5">
    <source>
        <dbReference type="ARBA" id="ARBA00023268"/>
    </source>
</evidence>
<gene>
    <name evidence="11" type="ORF">BcDW1_4681</name>
</gene>
<dbReference type="SMART" id="SM00825">
    <property type="entry name" value="PKS_KS"/>
    <property type="match status" value="1"/>
</dbReference>
<dbReference type="InterPro" id="IPR014030">
    <property type="entry name" value="Ketoacyl_synth_N"/>
</dbReference>
<feature type="active site" description="Proton donor; for dehydratase activity" evidence="6">
    <location>
        <position position="1889"/>
    </location>
</feature>
<dbReference type="SUPFAM" id="SSF52151">
    <property type="entry name" value="FabD/lysophospholipase-like"/>
    <property type="match status" value="1"/>
</dbReference>
<feature type="transmembrane region" description="Helical" evidence="8">
    <location>
        <begin position="48"/>
        <end position="70"/>
    </location>
</feature>
<dbReference type="SUPFAM" id="SSF53474">
    <property type="entry name" value="alpha/beta-Hydrolases"/>
    <property type="match status" value="1"/>
</dbReference>
<dbReference type="InterPro" id="IPR016036">
    <property type="entry name" value="Malonyl_transacylase_ACP-bd"/>
</dbReference>
<dbReference type="SUPFAM" id="SSF47336">
    <property type="entry name" value="ACP-like"/>
    <property type="match status" value="1"/>
</dbReference>
<feature type="transmembrane region" description="Helical" evidence="8">
    <location>
        <begin position="210"/>
        <end position="228"/>
    </location>
</feature>
<accession>M7USC6</accession>
<dbReference type="Proteomes" id="UP000012045">
    <property type="component" value="Unassembled WGS sequence"/>
</dbReference>
<dbReference type="Gene3D" id="3.30.70.3290">
    <property type="match status" value="1"/>
</dbReference>
<dbReference type="GO" id="GO:0044550">
    <property type="term" value="P:secondary metabolite biosynthetic process"/>
    <property type="evidence" value="ECO:0007669"/>
    <property type="project" value="TreeGrafter"/>
</dbReference>
<dbReference type="PANTHER" id="PTHR43775:SF21">
    <property type="entry name" value="NON-REDUCING POLYKETIDE SYNTHASE AUSA-RELATED"/>
    <property type="match status" value="1"/>
</dbReference>
<dbReference type="GO" id="GO:0032259">
    <property type="term" value="P:methylation"/>
    <property type="evidence" value="ECO:0007669"/>
    <property type="project" value="UniProtKB-KW"/>
</dbReference>
<keyword evidence="4" id="KW-0808">Transferase</keyword>
<dbReference type="HOGENOM" id="CLU_000022_6_3_1"/>
<protein>
    <submittedName>
        <fullName evidence="11">Putative polyketide synthase protein</fullName>
    </submittedName>
</protein>
<dbReference type="InterPro" id="IPR016035">
    <property type="entry name" value="Acyl_Trfase/lysoPLipase"/>
</dbReference>
<dbReference type="InterPro" id="IPR009081">
    <property type="entry name" value="PP-bd_ACP"/>
</dbReference>
<dbReference type="InterPro" id="IPR013094">
    <property type="entry name" value="AB_hydrolase_3"/>
</dbReference>
<dbReference type="Pfam" id="PF07859">
    <property type="entry name" value="Abhydrolase_3"/>
    <property type="match status" value="1"/>
</dbReference>
<dbReference type="Pfam" id="PF00109">
    <property type="entry name" value="ketoacyl-synt"/>
    <property type="match status" value="1"/>
</dbReference>
<dbReference type="InterPro" id="IPR014031">
    <property type="entry name" value="Ketoacyl_synth_C"/>
</dbReference>
<dbReference type="SUPFAM" id="SSF53335">
    <property type="entry name" value="S-adenosyl-L-methionine-dependent methyltransferases"/>
    <property type="match status" value="1"/>
</dbReference>
<evidence type="ECO:0000256" key="3">
    <source>
        <dbReference type="ARBA" id="ARBA00022603"/>
    </source>
</evidence>
<dbReference type="Gene3D" id="3.10.129.110">
    <property type="entry name" value="Polyketide synthase dehydratase"/>
    <property type="match status" value="1"/>
</dbReference>
<dbReference type="SUPFAM" id="SSF53901">
    <property type="entry name" value="Thiolase-like"/>
    <property type="match status" value="1"/>
</dbReference>
<evidence type="ECO:0000313" key="11">
    <source>
        <dbReference type="EMBL" id="EMR86672.1"/>
    </source>
</evidence>
<dbReference type="InterPro" id="IPR041068">
    <property type="entry name" value="HTH_51"/>
</dbReference>
<dbReference type="InterPro" id="IPR050091">
    <property type="entry name" value="PKS_NRPS_Biosynth_Enz"/>
</dbReference>
<evidence type="ECO:0000256" key="1">
    <source>
        <dbReference type="ARBA" id="ARBA00022450"/>
    </source>
</evidence>
<dbReference type="Gene3D" id="3.40.47.10">
    <property type="match status" value="1"/>
</dbReference>
<feature type="region of interest" description="N-terminal hotdog fold" evidence="6">
    <location>
        <begin position="1669"/>
        <end position="1803"/>
    </location>
</feature>
<organism evidence="11 12">
    <name type="scientific">Botryotinia fuckeliana (strain BcDW1)</name>
    <name type="common">Noble rot fungus</name>
    <name type="synonym">Botrytis cinerea</name>
    <dbReference type="NCBI Taxonomy" id="1290391"/>
    <lineage>
        <taxon>Eukaryota</taxon>
        <taxon>Fungi</taxon>
        <taxon>Dikarya</taxon>
        <taxon>Ascomycota</taxon>
        <taxon>Pezizomycotina</taxon>
        <taxon>Leotiomycetes</taxon>
        <taxon>Helotiales</taxon>
        <taxon>Sclerotiniaceae</taxon>
        <taxon>Botrytis</taxon>
    </lineage>
</organism>
<dbReference type="Pfam" id="PF02801">
    <property type="entry name" value="Ketoacyl-synt_C"/>
    <property type="match status" value="1"/>
</dbReference>
<dbReference type="GO" id="GO:0004312">
    <property type="term" value="F:fatty acid synthase activity"/>
    <property type="evidence" value="ECO:0007669"/>
    <property type="project" value="TreeGrafter"/>
</dbReference>
<dbReference type="CDD" id="cd00833">
    <property type="entry name" value="PKS"/>
    <property type="match status" value="1"/>
</dbReference>
<dbReference type="Pfam" id="PF00550">
    <property type="entry name" value="PP-binding"/>
    <property type="match status" value="1"/>
</dbReference>
<evidence type="ECO:0000256" key="2">
    <source>
        <dbReference type="ARBA" id="ARBA00022553"/>
    </source>
</evidence>
<feature type="region of interest" description="C-terminal hotdog fold" evidence="6">
    <location>
        <begin position="1826"/>
        <end position="1980"/>
    </location>
</feature>
<dbReference type="Gene3D" id="3.40.50.1820">
    <property type="entry name" value="alpha/beta hydrolase"/>
    <property type="match status" value="1"/>
</dbReference>
<dbReference type="InterPro" id="IPR001227">
    <property type="entry name" value="Ac_transferase_dom_sf"/>
</dbReference>
<dbReference type="PANTHER" id="PTHR43775">
    <property type="entry name" value="FATTY ACID SYNTHASE"/>
    <property type="match status" value="1"/>
</dbReference>
<dbReference type="InterPro" id="IPR029058">
    <property type="entry name" value="AB_hydrolase_fold"/>
</dbReference>
<dbReference type="Pfam" id="PF08242">
    <property type="entry name" value="Methyltransf_12"/>
    <property type="match status" value="1"/>
</dbReference>
<dbReference type="PROSITE" id="PS52019">
    <property type="entry name" value="PKS_MFAS_DH"/>
    <property type="match status" value="1"/>
</dbReference>
<dbReference type="GO" id="GO:0008168">
    <property type="term" value="F:methyltransferase activity"/>
    <property type="evidence" value="ECO:0007669"/>
    <property type="project" value="UniProtKB-KW"/>
</dbReference>
<proteinExistence type="predicted"/>
<dbReference type="EMBL" id="KB707850">
    <property type="protein sequence ID" value="EMR86672.1"/>
    <property type="molecule type" value="Genomic_DNA"/>
</dbReference>
<evidence type="ECO:0000259" key="10">
    <source>
        <dbReference type="PROSITE" id="PS52019"/>
    </source>
</evidence>
<reference evidence="12" key="1">
    <citation type="journal article" date="2013" name="Genome Announc.">
        <title>Draft genome sequence of Botrytis cinerea BcDW1, inoculum for noble rot of grape berries.</title>
        <authorList>
            <person name="Blanco-Ulate B."/>
            <person name="Allen G."/>
            <person name="Powell A.L."/>
            <person name="Cantu D."/>
        </authorList>
    </citation>
    <scope>NUCLEOTIDE SEQUENCE [LARGE SCALE GENOMIC DNA]</scope>
    <source>
        <strain evidence="12">BcDW1</strain>
    </source>
</reference>
<evidence type="ECO:0000259" key="9">
    <source>
        <dbReference type="PROSITE" id="PS52004"/>
    </source>
</evidence>
<feature type="region of interest" description="Disordered" evidence="7">
    <location>
        <begin position="328"/>
        <end position="349"/>
    </location>
</feature>
<dbReference type="InterPro" id="IPR014043">
    <property type="entry name" value="Acyl_transferase_dom"/>
</dbReference>
<evidence type="ECO:0000256" key="4">
    <source>
        <dbReference type="ARBA" id="ARBA00022679"/>
    </source>
</evidence>
<feature type="transmembrane region" description="Helical" evidence="8">
    <location>
        <begin position="174"/>
        <end position="198"/>
    </location>
</feature>
<name>M7USC6_BOTF1</name>
<dbReference type="STRING" id="1290391.M7USC6"/>
<keyword evidence="8" id="KW-0812">Transmembrane</keyword>
<dbReference type="InterPro" id="IPR029063">
    <property type="entry name" value="SAM-dependent_MTases_sf"/>
</dbReference>
<dbReference type="InterPro" id="IPR042104">
    <property type="entry name" value="PKS_dehydratase_sf"/>
</dbReference>
<evidence type="ECO:0000256" key="8">
    <source>
        <dbReference type="SAM" id="Phobius"/>
    </source>
</evidence>
<evidence type="ECO:0000313" key="12">
    <source>
        <dbReference type="Proteomes" id="UP000012045"/>
    </source>
</evidence>
<dbReference type="OrthoDB" id="429813at2759"/>
<dbReference type="InterPro" id="IPR016039">
    <property type="entry name" value="Thiolase-like"/>
</dbReference>
<dbReference type="Pfam" id="PF00326">
    <property type="entry name" value="Peptidase_S9"/>
    <property type="match status" value="1"/>
</dbReference>
<dbReference type="Pfam" id="PF18558">
    <property type="entry name" value="HTH_51"/>
    <property type="match status" value="1"/>
</dbReference>
<dbReference type="InterPro" id="IPR020841">
    <property type="entry name" value="PKS_Beta-ketoAc_synthase_dom"/>
</dbReference>
<dbReference type="InterPro" id="IPR001375">
    <property type="entry name" value="Peptidase_S9_cat"/>
</dbReference>
<dbReference type="InterPro" id="IPR049326">
    <property type="entry name" value="Rhodopsin_dom_fungi"/>
</dbReference>
<dbReference type="Pfam" id="PF00698">
    <property type="entry name" value="Acyl_transf_1"/>
    <property type="match status" value="1"/>
</dbReference>
<dbReference type="InterPro" id="IPR036736">
    <property type="entry name" value="ACP-like_sf"/>
</dbReference>
<feature type="transmembrane region" description="Helical" evidence="8">
    <location>
        <begin position="126"/>
        <end position="148"/>
    </location>
</feature>
<feature type="domain" description="Ketosynthase family 3 (KS3)" evidence="9">
    <location>
        <begin position="755"/>
        <end position="1177"/>
    </location>
</feature>
<dbReference type="GO" id="GO:0006508">
    <property type="term" value="P:proteolysis"/>
    <property type="evidence" value="ECO:0007669"/>
    <property type="project" value="InterPro"/>
</dbReference>
<dbReference type="GO" id="GO:0008236">
    <property type="term" value="F:serine-type peptidase activity"/>
    <property type="evidence" value="ECO:0007669"/>
    <property type="project" value="InterPro"/>
</dbReference>
<dbReference type="Gene3D" id="3.40.366.10">
    <property type="entry name" value="Malonyl-Coenzyme A Acyl Carrier Protein, domain 2"/>
    <property type="match status" value="2"/>
</dbReference>
<keyword evidence="5" id="KW-0511">Multifunctional enzyme</keyword>
<dbReference type="Gene3D" id="1.10.1200.10">
    <property type="entry name" value="ACP-like"/>
    <property type="match status" value="1"/>
</dbReference>
<evidence type="ECO:0000256" key="6">
    <source>
        <dbReference type="PROSITE-ProRule" id="PRU01363"/>
    </source>
</evidence>
<keyword evidence="8" id="KW-0472">Membrane</keyword>
<dbReference type="GO" id="GO:0006633">
    <property type="term" value="P:fatty acid biosynthetic process"/>
    <property type="evidence" value="ECO:0007669"/>
    <property type="project" value="TreeGrafter"/>
</dbReference>
<keyword evidence="2" id="KW-0597">Phosphoprotein</keyword>
<sequence length="2893" mass="320531">METPAGGDIDRGPTIMAIMWAQAAISCIVVAMRFWARITIKVLGRDDWVMLCTLINFLVFCGFVTVQALHGGDRHLYYIPPEEQEFAIKMTWLLQPFVILAICLGKVSVAFLIMRLLSPTPKWPKPFLWSCIISCLVFVFVDIVLTYVQCTPAKALWDPTVPHTCWEPKVQSDFAIFCATWLVFIDALLAISPILFFWRLKMSLRKKIGICTLLGGGIIAAVCGSVKISYLTELSAREDITWATYDLFVWSGAEAFILIVCGSIPPLKILWDRYISKKTGQTKASNSSYIQFSSGRSRATAHQYDRVTYDMKPLASTLPRREVDLEGQRELTTQEHSDSISIGDRERPHSIGMGSNTIPLVSMNLQHSTLVFGPQTNSFDAAHLSTVRNSLISNKRLKPFHKAVTELSDFLPTLLAHDSSLQKLPAVEYCTFLTQWLETGALPPGPMNRDLPNMVCTPLTVIIHVVQFFNYLETHYEPVHAYDNLLASATPIGAQGFCTGFLTAAAVTCASDEDTLVKLCSNALRLALCIGAYVDLDQSNAGENWTTAIMVSWSERNKPVCDVYEFLKDFPEAYVSVISDRTKITITLPQKLCDSISKALLDQGYSVIPLAVFGRFHSSVQTHVCQKLMQLCASTESLQLPQAESLRTALRAGEDGQEILEGSLHEIALVSLLSRQSKWYATISNTVAQLDASQKRHVLQVGFVDCIPSRLVREFDLKVVKLSKFLPDHGSQTVPTSVQKDILPSHLPKEHVYPKHSIAVVGYSCKFPGANSPEEFWDILTEGKSLLRTIPEGRFPVGGLRRSSKQPFYGNFVDDIDAFDHKFFQKSPREAASMDPQQRFLLECSYNALLSSGYFGRQLISGDKGGNEQNDVGCFFGVCGSDYNDNIASHPPNAFSSLGSLRAFLSGKVSHFFGFTGPSVIYDTACSSSAVAIDAACKSLQAGDCSAALAGGVSLYTSPYFYENLGAASFLSPTGATKPFDAEADGYCRGEGVGIVVLKRLENAITDGDPILGVIAGSAVNQSMNSTSITVPNLESQSVLFEKVAALAGSSPSEFTYVEAHGTGTPVGDPIEINAIRKVFGGAHRSIPLHVASVKGNIGHLEGASGVASLIKVLLMMKHKSIPKQANHLSLNPKIRALEPDKMKIPLQITPWEADLRIASINNYGASGSNASIVVVEPPTQAFKPCLLNGPESLPITAKYPIRVSANSPRNLAAYCDRLKAQIPQLCQNSITLRDLSYGLAETQNWNSSNIFTAAVSDLSELDNALINIAEGCLIVPQKVKPVILCFGGQTSAAASVDRNLYNQSTLFRRHVDHCDEVLRSLGRNSIFPSIFDSSPDPSTMNLHSKLFVLQYSAAKMWLDSGIQISAMIGHSFGQLTALTVAGSLSLEDGLKLVVGRAELVEKLWGHDNGSMLAVETDRDTLDKFIDLMRKQGPKFEVEVACYNGPTSFVLVGTHLAIAKVEETLKNNAVEFSSLKARKLDVTHGYHSALTDAILPEYMQIMKGLKFSEPKIHVETCSENDAWLLPSPELVVEHTRTGVYFGNAVERINQRLGCCTWLDVGSGSAITKMARRALKSGKTSSVQLHQFLDIKLDNERVLDQLTNTTLELWKSGSKVHFWLHHRCEKDSYKRIDLPPYQFEKARHWLEWKEAQTAIPLPSIPKDYSINRSNSMLSFVKFHDKDRSHIEFRINVQEQGYQKFITGHAVLGQPLCPAPLYMELASSAILILENYKLYQDAPMLPQVQDLEIKAPLGKALDKSVALILKADGESWLFEFSSQSPTIRRNSSQPVIHATGKILLRDTFPTSTLRTERLIPHTRLTAIQSDAKAKNLQGRQVYDRFSRAVTYSEMYKGVRDVYARDHEIVGKVRLPKESQLFGLGRKTIIDPIALDNFIQIAGLHVNCLIPINDNEVNVCVKISDLEFHKELTASDGHSGWTVFSTYSTIGPREVENDIYVFDSKSHKLVLTIFGAMFMRVNINSLTKTLSKANARSTIVIDEPRITFDDLEAEKLKVSTLMEDEGYRSMNTTIIHSEEEDNEEISPIPAGPNPISRLKQLLIEHLDLPEGSVKPEMNLVDEGLDSLLAIELGNDISKTFGVGNIALDEFQTFGELCIAVFGKGVKPVKADMKKNNIDVKALTSSLKKIEDPIMIGKFATETLFLEDSSFLKGSQLAFDKGRREFDAFAKKTGFNDFWEKVYPLQKKLVLSYVVEAFVKLGCLIPSMVPGEVLSSIDFLPKHQKLVSQLHNILEDGDLIKSGGGRFLRTNVPVDTTPSSQLYEEILTEAPFFHLEHRVLHVTGSNLADCLTGKADPVQLLFGKRENKTLLEEWYATAPAPAAITAHLTHFLHQALSVHSGIVKILEIGGGTGGTTKHMIDFLTSNDIPFEYTFSDISPMFVNAAKKKFSKYPNVTVTTLDIEKPVSENMQSKFHILLSTNCIHATKDISNSTAHIRDMLLPNGFCSLVEFTRNIFWFDLVFGLLDGWWFFEDGRTHVLADEWFWESSMKAAGFGHVSWTHSSSAESRTVRIITGFLEPPERTSFVPKRPRESFKYESLEYKITGGCKLFADVYYDSSAAKNDIKRPVALMIHGGGHTLYSRKDVNLKHIRLLQDNGFIPVSIDYRFIPEVPLREGAMSDVCDALAWARNTLPSISLKNCPQQKVDGSRVVVLGWSTGGTLAMSSAFTSLEQGTQPPEAILAFYCPTNYDDEWWKTPIFPKMSISDPSTPYNLLEGVQNTPVTSYTPTTSTGASTQLFSLQDPRTRFILHMNWRAQALPILINGLPSLSTSQTTSSSSLPITFYENLPMPSPSQIARISPYSHIVSSHYKTPTFLIHGTEDDLIPWQQSQKTYEALKERGVEAGIEILEGSGHLFDLTRDRGGDEGVRAVEKGVEFLKRFV</sequence>
<feature type="domain" description="PKS/mFAS DH" evidence="10">
    <location>
        <begin position="1669"/>
        <end position="1980"/>
    </location>
</feature>
<dbReference type="SMART" id="SM00827">
    <property type="entry name" value="PKS_AT"/>
    <property type="match status" value="1"/>
</dbReference>
<dbReference type="SUPFAM" id="SSF55048">
    <property type="entry name" value="Probable ACP-binding domain of malonyl-CoA ACP transacylase"/>
    <property type="match status" value="1"/>
</dbReference>
<dbReference type="PROSITE" id="PS52004">
    <property type="entry name" value="KS3_2"/>
    <property type="match status" value="1"/>
</dbReference>
<keyword evidence="1" id="KW-0596">Phosphopantetheine</keyword>
<keyword evidence="3" id="KW-0489">Methyltransferase</keyword>
<dbReference type="Pfam" id="PF16073">
    <property type="entry name" value="SAT"/>
    <property type="match status" value="1"/>
</dbReference>
<dbReference type="Gene3D" id="3.40.50.150">
    <property type="entry name" value="Vaccinia Virus protein VP39"/>
    <property type="match status" value="1"/>
</dbReference>
<feature type="transmembrane region" description="Helical" evidence="8">
    <location>
        <begin position="90"/>
        <end position="114"/>
    </location>
</feature>